<gene>
    <name evidence="1" type="ORF">A33I_08995</name>
</gene>
<name>U6SQW2_9BACI</name>
<organism evidence="1 2">
    <name type="scientific">Alkalihalophilus marmarensis DSM 21297</name>
    <dbReference type="NCBI Taxonomy" id="1188261"/>
    <lineage>
        <taxon>Bacteria</taxon>
        <taxon>Bacillati</taxon>
        <taxon>Bacillota</taxon>
        <taxon>Bacilli</taxon>
        <taxon>Bacillales</taxon>
        <taxon>Bacillaceae</taxon>
        <taxon>Alkalihalophilus</taxon>
    </lineage>
</organism>
<dbReference type="AlphaFoldDB" id="U6SQW2"/>
<proteinExistence type="predicted"/>
<accession>U6SQW2</accession>
<dbReference type="PROSITE" id="PS51257">
    <property type="entry name" value="PROKAR_LIPOPROTEIN"/>
    <property type="match status" value="1"/>
</dbReference>
<sequence>MKKVMNLVLHCNLIFLLISCSNNHLSEDKRLTQFADKAWEDFNVESYMILPETTEIYFIVEKSTDLEALEAALNKRLEKSELDHYSLIIDWEI</sequence>
<dbReference type="RefSeq" id="WP_022627512.1">
    <property type="nucleotide sequence ID" value="NZ_ATAE01000010.1"/>
</dbReference>
<dbReference type="InterPro" id="IPR058995">
    <property type="entry name" value="YolC/YozM-like"/>
</dbReference>
<protein>
    <recommendedName>
        <fullName evidence="3">Sporulation lipoprotein YhcN/YlaJ (Spore_YhcN_YlaJ)</fullName>
    </recommendedName>
</protein>
<dbReference type="Pfam" id="PF26328">
    <property type="entry name" value="YolC_YozM"/>
    <property type="match status" value="1"/>
</dbReference>
<reference evidence="1 2" key="1">
    <citation type="journal article" date="2013" name="Genome Announc.">
        <title>Genome Sequence of the Extreme Obligate Alkaliphile Bacillus marmarensis Strain DSM 21297.</title>
        <authorList>
            <person name="Wernick D.G."/>
            <person name="Choi K.Y."/>
            <person name="Tat C.A."/>
            <person name="Lafontaine Rivera J.G."/>
            <person name="Liao J.C."/>
        </authorList>
    </citation>
    <scope>NUCLEOTIDE SEQUENCE [LARGE SCALE GENOMIC DNA]</scope>
    <source>
        <strain evidence="1 2">DSM 21297</strain>
    </source>
</reference>
<evidence type="ECO:0000313" key="1">
    <source>
        <dbReference type="EMBL" id="ERN53993.1"/>
    </source>
</evidence>
<dbReference type="Proteomes" id="UP000017170">
    <property type="component" value="Unassembled WGS sequence"/>
</dbReference>
<dbReference type="EMBL" id="ATAE01000010">
    <property type="protein sequence ID" value="ERN53993.1"/>
    <property type="molecule type" value="Genomic_DNA"/>
</dbReference>
<evidence type="ECO:0000313" key="2">
    <source>
        <dbReference type="Proteomes" id="UP000017170"/>
    </source>
</evidence>
<dbReference type="PATRIC" id="fig|1188261.3.peg.1188"/>
<keyword evidence="2" id="KW-1185">Reference proteome</keyword>
<comment type="caution">
    <text evidence="1">The sequence shown here is derived from an EMBL/GenBank/DDBJ whole genome shotgun (WGS) entry which is preliminary data.</text>
</comment>
<evidence type="ECO:0008006" key="3">
    <source>
        <dbReference type="Google" id="ProtNLM"/>
    </source>
</evidence>